<dbReference type="OrthoDB" id="1934381at2759"/>
<dbReference type="AlphaFoldDB" id="A0A5A7UF33"/>
<name>A0A5A7UF33_CUCMM</name>
<proteinExistence type="predicted"/>
<dbReference type="InterPro" id="IPR021109">
    <property type="entry name" value="Peptidase_aspartic_dom_sf"/>
</dbReference>
<dbReference type="PANTHER" id="PTHR33067:SF39">
    <property type="entry name" value="TRANSCRIPTION FACTOR INTERACTOR AND REGULATOR CCHC(ZN) FAMILY"/>
    <property type="match status" value="1"/>
</dbReference>
<dbReference type="Gene3D" id="2.40.70.10">
    <property type="entry name" value="Acid Proteases"/>
    <property type="match status" value="1"/>
</dbReference>
<dbReference type="EMBL" id="SSTE01008830">
    <property type="protein sequence ID" value="KAA0054372.1"/>
    <property type="molecule type" value="Genomic_DNA"/>
</dbReference>
<gene>
    <name evidence="1" type="ORF">E6C27_scaffold24G001060</name>
</gene>
<sequence>MRLQFADKSIVKLEDKNEDVFLKVDKFLFSADFVILDYQADQEVPIILEWPFLSTGCTLIDVYQVELIMHFNDEKIKFNVVNAMKFLADVDNYSVIESLG</sequence>
<evidence type="ECO:0000313" key="1">
    <source>
        <dbReference type="EMBL" id="KAA0054372.1"/>
    </source>
</evidence>
<dbReference type="PANTHER" id="PTHR33067">
    <property type="entry name" value="RNA-DIRECTED DNA POLYMERASE-RELATED"/>
    <property type="match status" value="1"/>
</dbReference>
<comment type="caution">
    <text evidence="1">The sequence shown here is derived from an EMBL/GenBank/DDBJ whole genome shotgun (WGS) entry which is preliminary data.</text>
</comment>
<dbReference type="Proteomes" id="UP000321393">
    <property type="component" value="Unassembled WGS sequence"/>
</dbReference>
<reference evidence="1 2" key="1">
    <citation type="submission" date="2019-08" db="EMBL/GenBank/DDBJ databases">
        <title>Draft genome sequences of two oriental melons (Cucumis melo L. var makuwa).</title>
        <authorList>
            <person name="Kwon S.-Y."/>
        </authorList>
    </citation>
    <scope>NUCLEOTIDE SEQUENCE [LARGE SCALE GENOMIC DNA]</scope>
    <source>
        <strain evidence="2">cv. SW 3</strain>
        <tissue evidence="1">Leaf</tissue>
    </source>
</reference>
<protein>
    <submittedName>
        <fullName evidence="1">Uncharacterized protein</fullName>
    </submittedName>
</protein>
<evidence type="ECO:0000313" key="2">
    <source>
        <dbReference type="Proteomes" id="UP000321393"/>
    </source>
</evidence>
<organism evidence="1 2">
    <name type="scientific">Cucumis melo var. makuwa</name>
    <name type="common">Oriental melon</name>
    <dbReference type="NCBI Taxonomy" id="1194695"/>
    <lineage>
        <taxon>Eukaryota</taxon>
        <taxon>Viridiplantae</taxon>
        <taxon>Streptophyta</taxon>
        <taxon>Embryophyta</taxon>
        <taxon>Tracheophyta</taxon>
        <taxon>Spermatophyta</taxon>
        <taxon>Magnoliopsida</taxon>
        <taxon>eudicotyledons</taxon>
        <taxon>Gunneridae</taxon>
        <taxon>Pentapetalae</taxon>
        <taxon>rosids</taxon>
        <taxon>fabids</taxon>
        <taxon>Cucurbitales</taxon>
        <taxon>Cucurbitaceae</taxon>
        <taxon>Benincaseae</taxon>
        <taxon>Cucumis</taxon>
    </lineage>
</organism>
<accession>A0A5A7UF33</accession>